<dbReference type="Pfam" id="PF04020">
    <property type="entry name" value="Phage_holin_4_2"/>
    <property type="match status" value="1"/>
</dbReference>
<feature type="transmembrane region" description="Helical" evidence="1">
    <location>
        <begin position="7"/>
        <end position="28"/>
    </location>
</feature>
<keyword evidence="1" id="KW-0472">Membrane</keyword>
<dbReference type="PANTHER" id="PTHR37309">
    <property type="entry name" value="SLR0284 PROTEIN"/>
    <property type="match status" value="1"/>
</dbReference>
<evidence type="ECO:0000313" key="2">
    <source>
        <dbReference type="EMBL" id="KKU09488.1"/>
    </source>
</evidence>
<organism evidence="2 3">
    <name type="scientific">Candidatus Woesebacteria bacterium GW2011_GWB1_45_5</name>
    <dbReference type="NCBI Taxonomy" id="1618581"/>
    <lineage>
        <taxon>Bacteria</taxon>
        <taxon>Candidatus Woeseibacteriota</taxon>
    </lineage>
</organism>
<feature type="transmembrane region" description="Helical" evidence="1">
    <location>
        <begin position="69"/>
        <end position="93"/>
    </location>
</feature>
<dbReference type="InterPro" id="IPR007165">
    <property type="entry name" value="Phage_holin_4_2"/>
</dbReference>
<protein>
    <submittedName>
        <fullName evidence="2">Putative membrane protein</fullName>
    </submittedName>
</protein>
<comment type="caution">
    <text evidence="2">The sequence shown here is derived from an EMBL/GenBank/DDBJ whole genome shotgun (WGS) entry which is preliminary data.</text>
</comment>
<proteinExistence type="predicted"/>
<evidence type="ECO:0000256" key="1">
    <source>
        <dbReference type="SAM" id="Phobius"/>
    </source>
</evidence>
<dbReference type="AlphaFoldDB" id="A0A0G1PVI5"/>
<name>A0A0G1PVI5_9BACT</name>
<feature type="transmembrane region" description="Helical" evidence="1">
    <location>
        <begin position="34"/>
        <end position="57"/>
    </location>
</feature>
<accession>A0A0G1PVI5</accession>
<gene>
    <name evidence="2" type="ORF">UX13_C0039G0008</name>
</gene>
<dbReference type="Proteomes" id="UP000034329">
    <property type="component" value="Unassembled WGS sequence"/>
</dbReference>
<feature type="transmembrane region" description="Helical" evidence="1">
    <location>
        <begin position="99"/>
        <end position="132"/>
    </location>
</feature>
<reference evidence="2 3" key="1">
    <citation type="journal article" date="2015" name="Nature">
        <title>rRNA introns, odd ribosomes, and small enigmatic genomes across a large radiation of phyla.</title>
        <authorList>
            <person name="Brown C.T."/>
            <person name="Hug L.A."/>
            <person name="Thomas B.C."/>
            <person name="Sharon I."/>
            <person name="Castelle C.J."/>
            <person name="Singh A."/>
            <person name="Wilkins M.J."/>
            <person name="Williams K.H."/>
            <person name="Banfield J.F."/>
        </authorList>
    </citation>
    <scope>NUCLEOTIDE SEQUENCE [LARGE SCALE GENOMIC DNA]</scope>
</reference>
<sequence length="133" mass="14770">MRSILKHFLINTATLYLISQVIGGIGFARGMETVFLAGLVLSLATMIVRPILNLLLLPLNLITFGLFKWVTYAITLYLVTLVVPGFTITNFTFAGFNSYWFSIPAVSLTGVLSFVAFSFLISSVSSIIYWIFK</sequence>
<dbReference type="PANTHER" id="PTHR37309:SF1">
    <property type="entry name" value="SLR0284 PROTEIN"/>
    <property type="match status" value="1"/>
</dbReference>
<keyword evidence="1" id="KW-1133">Transmembrane helix</keyword>
<keyword evidence="1" id="KW-0812">Transmembrane</keyword>
<dbReference type="EMBL" id="LCLA01000039">
    <property type="protein sequence ID" value="KKU09488.1"/>
    <property type="molecule type" value="Genomic_DNA"/>
</dbReference>
<evidence type="ECO:0000313" key="3">
    <source>
        <dbReference type="Proteomes" id="UP000034329"/>
    </source>
</evidence>